<evidence type="ECO:0000256" key="4">
    <source>
        <dbReference type="ARBA" id="ARBA00023002"/>
    </source>
</evidence>
<dbReference type="Pfam" id="PF04116">
    <property type="entry name" value="FA_hydroxylase"/>
    <property type="match status" value="1"/>
</dbReference>
<feature type="domain" description="Fatty acid hydroxylase" evidence="8">
    <location>
        <begin position="78"/>
        <end position="211"/>
    </location>
</feature>
<keyword evidence="3 7" id="KW-1133">Transmembrane helix</keyword>
<keyword evidence="10" id="KW-1185">Reference proteome</keyword>
<evidence type="ECO:0000256" key="2">
    <source>
        <dbReference type="ARBA" id="ARBA00022692"/>
    </source>
</evidence>
<evidence type="ECO:0000256" key="7">
    <source>
        <dbReference type="SAM" id="Phobius"/>
    </source>
</evidence>
<name>A0ABX9P3W3_9GAMM</name>
<protein>
    <submittedName>
        <fullName evidence="9">Fatty acid hydroxylase family protein</fullName>
    </submittedName>
</protein>
<evidence type="ECO:0000259" key="8">
    <source>
        <dbReference type="Pfam" id="PF04116"/>
    </source>
</evidence>
<feature type="transmembrane region" description="Helical" evidence="7">
    <location>
        <begin position="5"/>
        <end position="25"/>
    </location>
</feature>
<feature type="transmembrane region" description="Helical" evidence="7">
    <location>
        <begin position="45"/>
        <end position="64"/>
    </location>
</feature>
<gene>
    <name evidence="9" type="ORF">D5396_05170</name>
</gene>
<evidence type="ECO:0000256" key="6">
    <source>
        <dbReference type="ARBA" id="ARBA00023136"/>
    </source>
</evidence>
<dbReference type="PANTHER" id="PTHR21624:SF1">
    <property type="entry name" value="ALKYLGLYCEROL MONOOXYGENASE"/>
    <property type="match status" value="1"/>
</dbReference>
<dbReference type="RefSeq" id="WP_112164362.1">
    <property type="nucleotide sequence ID" value="NZ_JYDE01000004.1"/>
</dbReference>
<keyword evidence="5" id="KW-0443">Lipid metabolism</keyword>
<feature type="transmembrane region" description="Helical" evidence="7">
    <location>
        <begin position="320"/>
        <end position="338"/>
    </location>
</feature>
<organism evidence="9 10">
    <name type="scientific">Rahnella inusitata</name>
    <dbReference type="NCBI Taxonomy" id="58169"/>
    <lineage>
        <taxon>Bacteria</taxon>
        <taxon>Pseudomonadati</taxon>
        <taxon>Pseudomonadota</taxon>
        <taxon>Gammaproteobacteria</taxon>
        <taxon>Enterobacterales</taxon>
        <taxon>Yersiniaceae</taxon>
        <taxon>Rahnella</taxon>
    </lineage>
</organism>
<keyword evidence="4" id="KW-0560">Oxidoreductase</keyword>
<evidence type="ECO:0000313" key="10">
    <source>
        <dbReference type="Proteomes" id="UP000284119"/>
    </source>
</evidence>
<dbReference type="Proteomes" id="UP000284119">
    <property type="component" value="Unassembled WGS sequence"/>
</dbReference>
<evidence type="ECO:0000256" key="1">
    <source>
        <dbReference type="ARBA" id="ARBA00004127"/>
    </source>
</evidence>
<accession>A0ABX9P3W3</accession>
<keyword evidence="2 7" id="KW-0812">Transmembrane</keyword>
<feature type="transmembrane region" description="Helical" evidence="7">
    <location>
        <begin position="344"/>
        <end position="364"/>
    </location>
</feature>
<evidence type="ECO:0000313" key="9">
    <source>
        <dbReference type="EMBL" id="RJT14860.1"/>
    </source>
</evidence>
<evidence type="ECO:0000256" key="5">
    <source>
        <dbReference type="ARBA" id="ARBA00023098"/>
    </source>
</evidence>
<feature type="transmembrane region" description="Helical" evidence="7">
    <location>
        <begin position="261"/>
        <end position="281"/>
    </location>
</feature>
<sequence>MVDLIIPIVFMLAVVLGEACLLQYLRKEPVNWRDVMFNLNSGHVVLWLFRGLEIFCYGLVVTHFSLNWVSSWPAPLVWIFALLAWDFGFYWLHRLHHKFGPLWAVHVVHHQGEHFNLSLGVRNSWYSSLTSIPFFMVLAIVGVPLSVFIAVSLLHYSVQLFNHNALTGNLGFLEKIFVTPSHHRVHHVNDRFYADKNCGGTFIFWDKMFGTFWPGLPEEDFSYGSGKQPHPQNPFWASNQPFFQYLKLPFRYQPKPPQFRCATASLLTGAMLLFSLVVGYVWQYGYGYHGTTWPQITLFLLLMAGTLALGGIAEGRKWGVTAWLLITVALSAIFLIGLRWHETFWIWLMPFITLHGISLALGFGRRQAQVPACE</sequence>
<feature type="transmembrane region" description="Helical" evidence="7">
    <location>
        <begin position="76"/>
        <end position="93"/>
    </location>
</feature>
<keyword evidence="6 7" id="KW-0472">Membrane</keyword>
<reference evidence="9 10" key="1">
    <citation type="submission" date="2018-09" db="EMBL/GenBank/DDBJ databases">
        <authorList>
            <person name="Le Fleche-Mateos A."/>
        </authorList>
    </citation>
    <scope>NUCLEOTIDE SEQUENCE [LARGE SCALE GENOMIC DNA]</scope>
    <source>
        <strain evidence="9 10">DSM 30078</strain>
    </source>
</reference>
<proteinExistence type="predicted"/>
<dbReference type="EMBL" id="RAHG01000002">
    <property type="protein sequence ID" value="RJT14860.1"/>
    <property type="molecule type" value="Genomic_DNA"/>
</dbReference>
<feature type="transmembrane region" description="Helical" evidence="7">
    <location>
        <begin position="293"/>
        <end position="313"/>
    </location>
</feature>
<dbReference type="PANTHER" id="PTHR21624">
    <property type="entry name" value="STEROL DESATURASE-RELATED PROTEIN"/>
    <property type="match status" value="1"/>
</dbReference>
<evidence type="ECO:0000256" key="3">
    <source>
        <dbReference type="ARBA" id="ARBA00022989"/>
    </source>
</evidence>
<dbReference type="InterPro" id="IPR051689">
    <property type="entry name" value="Sterol_desaturase/TMEM195"/>
</dbReference>
<comment type="caution">
    <text evidence="9">The sequence shown here is derived from an EMBL/GenBank/DDBJ whole genome shotgun (WGS) entry which is preliminary data.</text>
</comment>
<dbReference type="InterPro" id="IPR006694">
    <property type="entry name" value="Fatty_acid_hydroxylase"/>
</dbReference>
<comment type="subcellular location">
    <subcellularLocation>
        <location evidence="1">Endomembrane system</location>
        <topology evidence="1">Multi-pass membrane protein</topology>
    </subcellularLocation>
</comment>
<feature type="transmembrane region" description="Helical" evidence="7">
    <location>
        <begin position="132"/>
        <end position="154"/>
    </location>
</feature>